<accession>A0A1M6QJU1</accession>
<dbReference type="Proteomes" id="UP000243547">
    <property type="component" value="Unassembled WGS sequence"/>
</dbReference>
<proteinExistence type="predicted"/>
<dbReference type="OrthoDB" id="9777703at2"/>
<dbReference type="AlphaFoldDB" id="A0A1M6QJU1"/>
<evidence type="ECO:0000313" key="2">
    <source>
        <dbReference type="Proteomes" id="UP000243547"/>
    </source>
</evidence>
<dbReference type="InterPro" id="IPR011742">
    <property type="entry name" value="CRISPR-assoc_prot_TM1812"/>
</dbReference>
<keyword evidence="2" id="KW-1185">Reference proteome</keyword>
<dbReference type="InterPro" id="IPR013383">
    <property type="entry name" value="CRISPR-assoc_prot_DxTHG_CS"/>
</dbReference>
<evidence type="ECO:0000313" key="1">
    <source>
        <dbReference type="EMBL" id="SHK20539.1"/>
    </source>
</evidence>
<name>A0A1M6QJU1_9FIRM</name>
<sequence length="417" mass="48846">MGRKFLSFLGTGNYNDCCYYYGSKKVNTKYVQRALLDIFCQDWEADDETIIFLTNEAKEKHWDPNLKEELLSQNYPFKIVEKNISIGKNIEEIWDIFKKLLEVLEEKDEVIFDITHAFRSIPMLGLVVLNFAKATKNIKLSGIYYGAYESRNSDNEAPIFDLTEFDKLLEWSYAINSFVHSGESKFIYHIVNNEKKNDNNLKIANKFAKTLKTFTDTIHTCKGIVLDDDEKSVYGSYNKMKEALIELKEKNNLPILDKLFNQIDRKTKIFDGCNDNLSMGINYIKWCIKHDLVQQGYTALNETIKTYICVLNGLDDVNKEYREDVAAKAMAVYRKNEEEWEIKEKYREMIKKVIETTPKELFKIYNSITSSRNDINHFGFTDEKARRKVSVIKKELEKKFKEFEKIVNETSLVVDPQ</sequence>
<dbReference type="RefSeq" id="WP_072908060.1">
    <property type="nucleotide sequence ID" value="NZ_FRAI01000021.1"/>
</dbReference>
<dbReference type="CDD" id="cd09732">
    <property type="entry name" value="Csx1_III-U"/>
    <property type="match status" value="1"/>
</dbReference>
<dbReference type="EMBL" id="FRAI01000021">
    <property type="protein sequence ID" value="SHK20539.1"/>
    <property type="molecule type" value="Genomic_DNA"/>
</dbReference>
<reference evidence="2" key="1">
    <citation type="submission" date="2016-11" db="EMBL/GenBank/DDBJ databases">
        <authorList>
            <person name="Varghese N."/>
            <person name="Submissions S."/>
        </authorList>
    </citation>
    <scope>NUCLEOTIDE SEQUENCE [LARGE SCALE GENOMIC DNA]</scope>
    <source>
        <strain evidence="2">DSM 14826</strain>
    </source>
</reference>
<dbReference type="NCBIfam" id="TIGR02221">
    <property type="entry name" value="cas_TM1812"/>
    <property type="match status" value="1"/>
</dbReference>
<organism evidence="1 2">
    <name type="scientific">Anaerobranca californiensis DSM 14826</name>
    <dbReference type="NCBI Taxonomy" id="1120989"/>
    <lineage>
        <taxon>Bacteria</taxon>
        <taxon>Bacillati</taxon>
        <taxon>Bacillota</taxon>
        <taxon>Clostridia</taxon>
        <taxon>Eubacteriales</taxon>
        <taxon>Proteinivoracaceae</taxon>
        <taxon>Anaerobranca</taxon>
    </lineage>
</organism>
<dbReference type="STRING" id="1120989.SAMN02745227_01778"/>
<gene>
    <name evidence="1" type="ORF">SAMN02745227_01778</name>
</gene>
<protein>
    <submittedName>
        <fullName evidence="1">CRISPR-associated protein, TM1812 family</fullName>
    </submittedName>
</protein>
<dbReference type="NCBIfam" id="TIGR02549">
    <property type="entry name" value="CRISPR_DxTHG"/>
    <property type="match status" value="1"/>
</dbReference>